<dbReference type="GO" id="GO:0003697">
    <property type="term" value="F:single-stranded DNA binding"/>
    <property type="evidence" value="ECO:0007669"/>
    <property type="project" value="InterPro"/>
</dbReference>
<dbReference type="AlphaFoldDB" id="A0A9D2D475"/>
<dbReference type="InterPro" id="IPR036590">
    <property type="entry name" value="SRAP-like"/>
</dbReference>
<organism evidence="9 10">
    <name type="scientific">Candidatus Eubacterium avistercoris</name>
    <dbReference type="NCBI Taxonomy" id="2838567"/>
    <lineage>
        <taxon>Bacteria</taxon>
        <taxon>Bacillati</taxon>
        <taxon>Bacillota</taxon>
        <taxon>Clostridia</taxon>
        <taxon>Eubacteriales</taxon>
        <taxon>Eubacteriaceae</taxon>
        <taxon>Eubacterium</taxon>
    </lineage>
</organism>
<dbReference type="EMBL" id="DXCH01000269">
    <property type="protein sequence ID" value="HIZ08255.1"/>
    <property type="molecule type" value="Genomic_DNA"/>
</dbReference>
<dbReference type="SUPFAM" id="SSF143081">
    <property type="entry name" value="BB1717-like"/>
    <property type="match status" value="1"/>
</dbReference>
<evidence type="ECO:0000256" key="6">
    <source>
        <dbReference type="ARBA" id="ARBA00023125"/>
    </source>
</evidence>
<dbReference type="EC" id="3.4.-.-" evidence="8"/>
<keyword evidence="4 8" id="KW-0378">Hydrolase</keyword>
<keyword evidence="2 8" id="KW-0645">Protease</keyword>
<dbReference type="GO" id="GO:0106300">
    <property type="term" value="P:protein-DNA covalent cross-linking repair"/>
    <property type="evidence" value="ECO:0007669"/>
    <property type="project" value="InterPro"/>
</dbReference>
<dbReference type="Pfam" id="PF02586">
    <property type="entry name" value="SRAP"/>
    <property type="match status" value="1"/>
</dbReference>
<dbReference type="Proteomes" id="UP000824024">
    <property type="component" value="Unassembled WGS sequence"/>
</dbReference>
<dbReference type="Gene3D" id="3.90.1680.10">
    <property type="entry name" value="SOS response associated peptidase-like"/>
    <property type="match status" value="1"/>
</dbReference>
<evidence type="ECO:0000313" key="10">
    <source>
        <dbReference type="Proteomes" id="UP000824024"/>
    </source>
</evidence>
<dbReference type="GO" id="GO:0006508">
    <property type="term" value="P:proteolysis"/>
    <property type="evidence" value="ECO:0007669"/>
    <property type="project" value="UniProtKB-KW"/>
</dbReference>
<evidence type="ECO:0000256" key="7">
    <source>
        <dbReference type="ARBA" id="ARBA00023239"/>
    </source>
</evidence>
<evidence type="ECO:0000256" key="1">
    <source>
        <dbReference type="ARBA" id="ARBA00008136"/>
    </source>
</evidence>
<keyword evidence="5" id="KW-0190">Covalent protein-DNA linkage</keyword>
<comment type="caution">
    <text evidence="9">The sequence shown here is derived from an EMBL/GenBank/DDBJ whole genome shotgun (WGS) entry which is preliminary data.</text>
</comment>
<keyword evidence="6" id="KW-0238">DNA-binding</keyword>
<name>A0A9D2D475_9FIRM</name>
<dbReference type="GO" id="GO:0008233">
    <property type="term" value="F:peptidase activity"/>
    <property type="evidence" value="ECO:0007669"/>
    <property type="project" value="UniProtKB-KW"/>
</dbReference>
<reference evidence="9" key="1">
    <citation type="journal article" date="2021" name="PeerJ">
        <title>Extensive microbial diversity within the chicken gut microbiome revealed by metagenomics and culture.</title>
        <authorList>
            <person name="Gilroy R."/>
            <person name="Ravi A."/>
            <person name="Getino M."/>
            <person name="Pursley I."/>
            <person name="Horton D.L."/>
            <person name="Alikhan N.F."/>
            <person name="Baker D."/>
            <person name="Gharbi K."/>
            <person name="Hall N."/>
            <person name="Watson M."/>
            <person name="Adriaenssens E.M."/>
            <person name="Foster-Nyarko E."/>
            <person name="Jarju S."/>
            <person name="Secka A."/>
            <person name="Antonio M."/>
            <person name="Oren A."/>
            <person name="Chaudhuri R.R."/>
            <person name="La Ragione R."/>
            <person name="Hildebrand F."/>
            <person name="Pallen M.J."/>
        </authorList>
    </citation>
    <scope>NUCLEOTIDE SEQUENCE</scope>
    <source>
        <strain evidence="9">CHK192-9172</strain>
    </source>
</reference>
<gene>
    <name evidence="9" type="ORF">IAA08_10005</name>
</gene>
<evidence type="ECO:0000256" key="4">
    <source>
        <dbReference type="ARBA" id="ARBA00022801"/>
    </source>
</evidence>
<keyword evidence="7" id="KW-0456">Lyase</keyword>
<protein>
    <recommendedName>
        <fullName evidence="8">Abasic site processing protein</fullName>
        <ecNumber evidence="8">3.4.-.-</ecNumber>
    </recommendedName>
</protein>
<evidence type="ECO:0000256" key="2">
    <source>
        <dbReference type="ARBA" id="ARBA00022670"/>
    </source>
</evidence>
<evidence type="ECO:0000313" key="9">
    <source>
        <dbReference type="EMBL" id="HIZ08255.1"/>
    </source>
</evidence>
<accession>A0A9D2D475</accession>
<comment type="similarity">
    <text evidence="1 8">Belongs to the SOS response-associated peptidase family.</text>
</comment>
<dbReference type="PANTHER" id="PTHR13604">
    <property type="entry name" value="DC12-RELATED"/>
    <property type="match status" value="1"/>
</dbReference>
<dbReference type="InterPro" id="IPR003738">
    <property type="entry name" value="SRAP"/>
</dbReference>
<sequence length="196" mass="22601">MCGRYYADGQTAKEVERLVKRTERGFSPRPAGDVYPSGLAEVIYADRGQLTAGSMKWGFGPYEKRGLLINARAESVTEKSAFRDSIRHRRCVIPARWFYEWNRAKEKASFLEPEGGTLYMAGCYREFDGQNCFVILTTCANPSVAGVHNRMPLLLESRELEEWIFDNEKLEYFLGKMPKGLERKMEYEQQTLVFPQ</sequence>
<evidence type="ECO:0000256" key="8">
    <source>
        <dbReference type="RuleBase" id="RU364100"/>
    </source>
</evidence>
<reference evidence="9" key="2">
    <citation type="submission" date="2021-04" db="EMBL/GenBank/DDBJ databases">
        <authorList>
            <person name="Gilroy R."/>
        </authorList>
    </citation>
    <scope>NUCLEOTIDE SEQUENCE</scope>
    <source>
        <strain evidence="9">CHK192-9172</strain>
    </source>
</reference>
<proteinExistence type="inferred from homology"/>
<evidence type="ECO:0000256" key="3">
    <source>
        <dbReference type="ARBA" id="ARBA00022763"/>
    </source>
</evidence>
<dbReference type="GO" id="GO:0016829">
    <property type="term" value="F:lyase activity"/>
    <property type="evidence" value="ECO:0007669"/>
    <property type="project" value="UniProtKB-KW"/>
</dbReference>
<keyword evidence="3" id="KW-0227">DNA damage</keyword>
<dbReference type="PANTHER" id="PTHR13604:SF0">
    <property type="entry name" value="ABASIC SITE PROCESSING PROTEIN HMCES"/>
    <property type="match status" value="1"/>
</dbReference>
<evidence type="ECO:0000256" key="5">
    <source>
        <dbReference type="ARBA" id="ARBA00023124"/>
    </source>
</evidence>